<dbReference type="Proteomes" id="UP000016924">
    <property type="component" value="Unassembled WGS sequence"/>
</dbReference>
<evidence type="ECO:0000313" key="14">
    <source>
        <dbReference type="Proteomes" id="UP000016924"/>
    </source>
</evidence>
<dbReference type="OMA" id="HAYMPML"/>
<feature type="compositionally biased region" description="Polar residues" evidence="10">
    <location>
        <begin position="228"/>
        <end position="237"/>
    </location>
</feature>
<evidence type="ECO:0008006" key="15">
    <source>
        <dbReference type="Google" id="ProtNLM"/>
    </source>
</evidence>
<dbReference type="NCBIfam" id="TIGR01930">
    <property type="entry name" value="AcCoA-C-Actrans"/>
    <property type="match status" value="1"/>
</dbReference>
<evidence type="ECO:0000256" key="5">
    <source>
        <dbReference type="ARBA" id="ARBA00022958"/>
    </source>
</evidence>
<feature type="active site" description="Acyl-thioester intermediate" evidence="8">
    <location>
        <position position="115"/>
    </location>
</feature>
<dbReference type="Pfam" id="PF02803">
    <property type="entry name" value="Thiolase_C"/>
    <property type="match status" value="1"/>
</dbReference>
<dbReference type="RefSeq" id="XP_007782934.1">
    <property type="nucleotide sequence ID" value="XM_007784744.1"/>
</dbReference>
<proteinExistence type="inferred from homology"/>
<keyword evidence="5" id="KW-0630">Potassium</keyword>
<dbReference type="Pfam" id="PF00108">
    <property type="entry name" value="Thiolase_N"/>
    <property type="match status" value="1"/>
</dbReference>
<feature type="region of interest" description="Disordered" evidence="10">
    <location>
        <begin position="222"/>
        <end position="247"/>
    </location>
</feature>
<accession>R7Z0F6</accession>
<dbReference type="EMBL" id="JH767589">
    <property type="protein sequence ID" value="EON67617.1"/>
    <property type="molecule type" value="Genomic_DNA"/>
</dbReference>
<dbReference type="InterPro" id="IPR050215">
    <property type="entry name" value="Thiolase-like_sf_Thiolase"/>
</dbReference>
<dbReference type="STRING" id="1168221.R7Z0F6"/>
<feature type="active site" description="Proton acceptor" evidence="8">
    <location>
        <position position="375"/>
    </location>
</feature>
<protein>
    <recommendedName>
        <fullName evidence="15">Acetyl-CoA acyltransferase</fullName>
    </recommendedName>
</protein>
<keyword evidence="14" id="KW-1185">Reference proteome</keyword>
<dbReference type="GO" id="GO:0006635">
    <property type="term" value="P:fatty acid beta-oxidation"/>
    <property type="evidence" value="ECO:0007669"/>
    <property type="project" value="TreeGrafter"/>
</dbReference>
<evidence type="ECO:0000256" key="6">
    <source>
        <dbReference type="ARBA" id="ARBA00023315"/>
    </source>
</evidence>
<dbReference type="InterPro" id="IPR020613">
    <property type="entry name" value="Thiolase_CS"/>
</dbReference>
<dbReference type="PROSITE" id="PS00737">
    <property type="entry name" value="THIOLASE_2"/>
    <property type="match status" value="1"/>
</dbReference>
<evidence type="ECO:0000256" key="2">
    <source>
        <dbReference type="ARBA" id="ARBA00004872"/>
    </source>
</evidence>
<reference evidence="14" key="1">
    <citation type="submission" date="2012-06" db="EMBL/GenBank/DDBJ databases">
        <title>The genome sequence of Coniosporium apollinis CBS 100218.</title>
        <authorList>
            <consortium name="The Broad Institute Genome Sequencing Platform"/>
            <person name="Cuomo C."/>
            <person name="Gorbushina A."/>
            <person name="Noack S."/>
            <person name="Walker B."/>
            <person name="Young S.K."/>
            <person name="Zeng Q."/>
            <person name="Gargeya S."/>
            <person name="Fitzgerald M."/>
            <person name="Haas B."/>
            <person name="Abouelleil A."/>
            <person name="Alvarado L."/>
            <person name="Arachchi H.M."/>
            <person name="Berlin A.M."/>
            <person name="Chapman S.B."/>
            <person name="Goldberg J."/>
            <person name="Griggs A."/>
            <person name="Gujja S."/>
            <person name="Hansen M."/>
            <person name="Howarth C."/>
            <person name="Imamovic A."/>
            <person name="Larimer J."/>
            <person name="McCowan C."/>
            <person name="Montmayeur A."/>
            <person name="Murphy C."/>
            <person name="Neiman D."/>
            <person name="Pearson M."/>
            <person name="Priest M."/>
            <person name="Roberts A."/>
            <person name="Saif S."/>
            <person name="Shea T."/>
            <person name="Sisk P."/>
            <person name="Sykes S."/>
            <person name="Wortman J."/>
            <person name="Nusbaum C."/>
            <person name="Birren B."/>
        </authorList>
    </citation>
    <scope>NUCLEOTIDE SEQUENCE [LARGE SCALE GENOMIC DNA]</scope>
    <source>
        <strain evidence="14">CBS 100218</strain>
    </source>
</reference>
<dbReference type="InterPro" id="IPR020615">
    <property type="entry name" value="Thiolase_acyl_enz_int_AS"/>
</dbReference>
<dbReference type="SUPFAM" id="SSF53901">
    <property type="entry name" value="Thiolase-like"/>
    <property type="match status" value="2"/>
</dbReference>
<dbReference type="GO" id="GO:0005777">
    <property type="term" value="C:peroxisome"/>
    <property type="evidence" value="ECO:0007669"/>
    <property type="project" value="TreeGrafter"/>
</dbReference>
<feature type="domain" description="Thiolase N-terminal" evidence="11">
    <location>
        <begin position="30"/>
        <end position="288"/>
    </location>
</feature>
<evidence type="ECO:0000259" key="11">
    <source>
        <dbReference type="Pfam" id="PF00108"/>
    </source>
</evidence>
<keyword evidence="6 9" id="KW-0012">Acyltransferase</keyword>
<evidence type="ECO:0000256" key="10">
    <source>
        <dbReference type="SAM" id="MobiDB-lite"/>
    </source>
</evidence>
<dbReference type="eggNOG" id="KOG1389">
    <property type="taxonomic scope" value="Eukaryota"/>
</dbReference>
<keyword evidence="4 9" id="KW-0808">Transferase</keyword>
<feature type="domain" description="Thiolase C-terminal" evidence="12">
    <location>
        <begin position="298"/>
        <end position="415"/>
    </location>
</feature>
<dbReference type="InterPro" id="IPR016039">
    <property type="entry name" value="Thiolase-like"/>
</dbReference>
<dbReference type="PANTHER" id="PTHR43853:SF10">
    <property type="entry name" value="ACETYL-COA C-ACETYLTRANSFERASE"/>
    <property type="match status" value="1"/>
</dbReference>
<dbReference type="InterPro" id="IPR020617">
    <property type="entry name" value="Thiolase_C"/>
</dbReference>
<dbReference type="GO" id="GO:0003988">
    <property type="term" value="F:acetyl-CoA C-acyltransferase activity"/>
    <property type="evidence" value="ECO:0007669"/>
    <property type="project" value="UniProtKB-EC"/>
</dbReference>
<dbReference type="PIRSF" id="PIRSF000429">
    <property type="entry name" value="Ac-CoA_Ac_transf"/>
    <property type="match status" value="1"/>
</dbReference>
<dbReference type="InterPro" id="IPR002155">
    <property type="entry name" value="Thiolase"/>
</dbReference>
<dbReference type="HOGENOM" id="CLU_031026_1_1_1"/>
<dbReference type="PANTHER" id="PTHR43853">
    <property type="entry name" value="3-KETOACYL-COA THIOLASE, PEROXISOMAL"/>
    <property type="match status" value="1"/>
</dbReference>
<evidence type="ECO:0000313" key="13">
    <source>
        <dbReference type="EMBL" id="EON67617.1"/>
    </source>
</evidence>
<dbReference type="OrthoDB" id="5404651at2759"/>
<dbReference type="Gene3D" id="3.40.47.10">
    <property type="match status" value="2"/>
</dbReference>
<organism evidence="13 14">
    <name type="scientific">Coniosporium apollinis (strain CBS 100218)</name>
    <name type="common">Rock-inhabiting black yeast</name>
    <dbReference type="NCBI Taxonomy" id="1168221"/>
    <lineage>
        <taxon>Eukaryota</taxon>
        <taxon>Fungi</taxon>
        <taxon>Dikarya</taxon>
        <taxon>Ascomycota</taxon>
        <taxon>Pezizomycotina</taxon>
        <taxon>Dothideomycetes</taxon>
        <taxon>Dothideomycetes incertae sedis</taxon>
        <taxon>Coniosporium</taxon>
    </lineage>
</organism>
<sequence length="419" mass="44378">MTERVKQLLGHLSNRASAVDRLSTKNPDDVVVTMAFRTPLCKARKGGFKAMGSDELLLATFKAARARMGLLDPAVIQDITVGTVLTPEAPYAARAAALTAGFPETAAVQVINRFCSSGLMAISTVANAIRNQEIDCGLAVGYENMSANPDKGTQGFSEEIMACPAAADCKMPMGWTSENVAKEFNITREAMDLYAARSHTRAERARATGLFKEEIEPIEAWTRPADPDSSSPRTKVTVSEDDGIRTNTTPAGLAKIRSAFPQWPPAQTTGGNASQITDGGAAVLLMTRRKAEELGLVVLAKHVATSVTGLAPRIMGIGPALAIPRLMERTGLGIGEVDLFEINEAFASMYVYCIEKLGLDPEKVNVNGGAIALGHPLGCTGTRQVATGIAEARRRGSKTLVTSMCIGLGMGAAALWIVE</sequence>
<dbReference type="InterPro" id="IPR020616">
    <property type="entry name" value="Thiolase_N"/>
</dbReference>
<evidence type="ECO:0000256" key="8">
    <source>
        <dbReference type="PIRSR" id="PIRSR000429-1"/>
    </source>
</evidence>
<evidence type="ECO:0000256" key="7">
    <source>
        <dbReference type="ARBA" id="ARBA00047605"/>
    </source>
</evidence>
<evidence type="ECO:0000256" key="9">
    <source>
        <dbReference type="RuleBase" id="RU003557"/>
    </source>
</evidence>
<evidence type="ECO:0000256" key="1">
    <source>
        <dbReference type="ARBA" id="ARBA00001958"/>
    </source>
</evidence>
<feature type="active site" description="Proton acceptor" evidence="8">
    <location>
        <position position="405"/>
    </location>
</feature>
<dbReference type="GO" id="GO:0010124">
    <property type="term" value="P:phenylacetate catabolic process"/>
    <property type="evidence" value="ECO:0007669"/>
    <property type="project" value="TreeGrafter"/>
</dbReference>
<dbReference type="PROSITE" id="PS00098">
    <property type="entry name" value="THIOLASE_1"/>
    <property type="match status" value="1"/>
</dbReference>
<dbReference type="GeneID" id="19904071"/>
<evidence type="ECO:0000259" key="12">
    <source>
        <dbReference type="Pfam" id="PF02803"/>
    </source>
</evidence>
<dbReference type="AlphaFoldDB" id="R7Z0F6"/>
<comment type="pathway">
    <text evidence="2">Lipid metabolism; fatty acid metabolism.</text>
</comment>
<gene>
    <name evidence="13" type="ORF">W97_06760</name>
</gene>
<comment type="catalytic activity">
    <reaction evidence="7">
        <text>an acyl-CoA + acetyl-CoA = a 3-oxoacyl-CoA + CoA</text>
        <dbReference type="Rhea" id="RHEA:21564"/>
        <dbReference type="ChEBI" id="CHEBI:57287"/>
        <dbReference type="ChEBI" id="CHEBI:57288"/>
        <dbReference type="ChEBI" id="CHEBI:58342"/>
        <dbReference type="ChEBI" id="CHEBI:90726"/>
        <dbReference type="EC" id="2.3.1.16"/>
    </reaction>
</comment>
<dbReference type="CDD" id="cd00751">
    <property type="entry name" value="thiolase"/>
    <property type="match status" value="1"/>
</dbReference>
<comment type="cofactor">
    <cofactor evidence="1">
        <name>K(+)</name>
        <dbReference type="ChEBI" id="CHEBI:29103"/>
    </cofactor>
</comment>
<comment type="similarity">
    <text evidence="3 9">Belongs to the thiolase-like superfamily. Thiolase family.</text>
</comment>
<name>R7Z0F6_CONA1</name>
<evidence type="ECO:0000256" key="4">
    <source>
        <dbReference type="ARBA" id="ARBA00022679"/>
    </source>
</evidence>
<evidence type="ECO:0000256" key="3">
    <source>
        <dbReference type="ARBA" id="ARBA00010982"/>
    </source>
</evidence>